<keyword evidence="2" id="KW-1185">Reference proteome</keyword>
<reference evidence="1 2" key="1">
    <citation type="submission" date="2020-08" db="EMBL/GenBank/DDBJ databases">
        <title>Genome public.</title>
        <authorList>
            <person name="Liu C."/>
            <person name="Sun Q."/>
        </authorList>
    </citation>
    <scope>NUCLEOTIDE SEQUENCE [LARGE SCALE GENOMIC DNA]</scope>
    <source>
        <strain evidence="1 2">BX1</strain>
    </source>
</reference>
<dbReference type="PANTHER" id="PTHR36454">
    <property type="entry name" value="LMO2823 PROTEIN"/>
    <property type="match status" value="1"/>
</dbReference>
<dbReference type="Proteomes" id="UP000658131">
    <property type="component" value="Unassembled WGS sequence"/>
</dbReference>
<gene>
    <name evidence="1" type="ORF">H8717_04785</name>
</gene>
<dbReference type="PANTHER" id="PTHR36454:SF1">
    <property type="entry name" value="DUF1015 DOMAIN-CONTAINING PROTEIN"/>
    <property type="match status" value="1"/>
</dbReference>
<evidence type="ECO:0000313" key="1">
    <source>
        <dbReference type="EMBL" id="MBC8575730.1"/>
    </source>
</evidence>
<dbReference type="InterPro" id="IPR008323">
    <property type="entry name" value="UCP033563"/>
</dbReference>
<proteinExistence type="predicted"/>
<dbReference type="EMBL" id="JACRTB010000006">
    <property type="protein sequence ID" value="MBC8575730.1"/>
    <property type="molecule type" value="Genomic_DNA"/>
</dbReference>
<protein>
    <submittedName>
        <fullName evidence="1">DUF1015 domain-containing protein</fullName>
    </submittedName>
</protein>
<dbReference type="Pfam" id="PF06245">
    <property type="entry name" value="DUF1015"/>
    <property type="match status" value="1"/>
</dbReference>
<comment type="caution">
    <text evidence="1">The sequence shown here is derived from an EMBL/GenBank/DDBJ whole genome shotgun (WGS) entry which is preliminary data.</text>
</comment>
<organism evidence="1 2">
    <name type="scientific">Yanshouia hominis</name>
    <dbReference type="NCBI Taxonomy" id="2763673"/>
    <lineage>
        <taxon>Bacteria</taxon>
        <taxon>Bacillati</taxon>
        <taxon>Bacillota</taxon>
        <taxon>Clostridia</taxon>
        <taxon>Eubacteriales</taxon>
        <taxon>Oscillospiraceae</taxon>
        <taxon>Yanshouia</taxon>
    </lineage>
</organism>
<dbReference type="RefSeq" id="WP_262399332.1">
    <property type="nucleotide sequence ID" value="NZ_JACRTB010000006.1"/>
</dbReference>
<accession>A0ABR7NH88</accession>
<sequence>MNPFQAAFAEVGAAVPRILLPRPGTDLHRFSVIACDQFTSAPRYWEAVENVVGDAPSALRLMLPEIRLSQDNGEQIARINRTMRQYLSDRTLVEIGESLVFLRRRTSTGVRRGLLVALDLEQYDYRAGAKTMIRATEGTVVDRLPPRVEIRRGAPLEMPHVMVLIDDRENRLMDTLDARRRSLECLYDFSLMQGGGHLTGYRVDDPRLLLEVAEQLSALREQGDGFLYAMGDGNHSFAAAKVCWEELKPTLTPAERERHPARWALAELVSLHDPALAIEPIHRVLCGVDPAAVQREIGFDAACPPDAQVLQPMLDRWLAEHPEAGIDYVHGAEECRRAAQEAPDRLAVVFPPFDRGSLFEVVREKGAFVRKSFSLGEGRDKRYYLECRRISPDGGEI</sequence>
<name>A0ABR7NH88_9FIRM</name>
<evidence type="ECO:0000313" key="2">
    <source>
        <dbReference type="Proteomes" id="UP000658131"/>
    </source>
</evidence>